<dbReference type="SUPFAM" id="SSF46689">
    <property type="entry name" value="Homeodomain-like"/>
    <property type="match status" value="1"/>
</dbReference>
<dbReference type="PROSITE" id="PS50977">
    <property type="entry name" value="HTH_TETR_2"/>
    <property type="match status" value="1"/>
</dbReference>
<dbReference type="RefSeq" id="WP_381521182.1">
    <property type="nucleotide sequence ID" value="NZ_JBHULN010000003.1"/>
</dbReference>
<dbReference type="InterPro" id="IPR032551">
    <property type="entry name" value="BscR_C"/>
</dbReference>
<dbReference type="InterPro" id="IPR009057">
    <property type="entry name" value="Homeodomain-like_sf"/>
</dbReference>
<evidence type="ECO:0000256" key="2">
    <source>
        <dbReference type="PROSITE-ProRule" id="PRU00335"/>
    </source>
</evidence>
<reference evidence="5" key="1">
    <citation type="journal article" date="2019" name="Int. J. Syst. Evol. Microbiol.">
        <title>The Global Catalogue of Microorganisms (GCM) 10K type strain sequencing project: providing services to taxonomists for standard genome sequencing and annotation.</title>
        <authorList>
            <consortium name="The Broad Institute Genomics Platform"/>
            <consortium name="The Broad Institute Genome Sequencing Center for Infectious Disease"/>
            <person name="Wu L."/>
            <person name="Ma J."/>
        </authorList>
    </citation>
    <scope>NUCLEOTIDE SEQUENCE [LARGE SCALE GENOMIC DNA]</scope>
    <source>
        <strain evidence="5">KCTC 42805</strain>
    </source>
</reference>
<dbReference type="Proteomes" id="UP001597469">
    <property type="component" value="Unassembled WGS sequence"/>
</dbReference>
<sequence>MQAALQLFVQYGFHGTPTSRIAQEAGVSNGTLFHYFKTKEDLVIALYNKVKNDLSQYLLIDVDPNASVKSLFHNLFTRSLLWALDNQQAFFYIQQFHFSPHLAQLPTEVLDEQTRGHRQLIERGLLEHTLKPLPANLIYALISSQVFGLYQYLISEPLTDAERLQVINQSANLTWDMLKA</sequence>
<evidence type="ECO:0000256" key="1">
    <source>
        <dbReference type="ARBA" id="ARBA00023125"/>
    </source>
</evidence>
<organism evidence="4 5">
    <name type="scientific">Spirosoma soli</name>
    <dbReference type="NCBI Taxonomy" id="1770529"/>
    <lineage>
        <taxon>Bacteria</taxon>
        <taxon>Pseudomonadati</taxon>
        <taxon>Bacteroidota</taxon>
        <taxon>Cytophagia</taxon>
        <taxon>Cytophagales</taxon>
        <taxon>Cytophagaceae</taxon>
        <taxon>Spirosoma</taxon>
    </lineage>
</organism>
<accession>A0ABW5M0E8</accession>
<keyword evidence="1 2" id="KW-0238">DNA-binding</keyword>
<dbReference type="InterPro" id="IPR050109">
    <property type="entry name" value="HTH-type_TetR-like_transc_reg"/>
</dbReference>
<keyword evidence="5" id="KW-1185">Reference proteome</keyword>
<dbReference type="Gene3D" id="1.10.357.10">
    <property type="entry name" value="Tetracycline Repressor, domain 2"/>
    <property type="match status" value="1"/>
</dbReference>
<dbReference type="Pfam" id="PF16295">
    <property type="entry name" value="TetR_C_10"/>
    <property type="match status" value="1"/>
</dbReference>
<dbReference type="PANTHER" id="PTHR30055">
    <property type="entry name" value="HTH-TYPE TRANSCRIPTIONAL REGULATOR RUTR"/>
    <property type="match status" value="1"/>
</dbReference>
<gene>
    <name evidence="4" type="ORF">ACFSUS_07520</name>
</gene>
<evidence type="ECO:0000259" key="3">
    <source>
        <dbReference type="PROSITE" id="PS50977"/>
    </source>
</evidence>
<feature type="DNA-binding region" description="H-T-H motif" evidence="2">
    <location>
        <begin position="17"/>
        <end position="36"/>
    </location>
</feature>
<dbReference type="EMBL" id="JBHULN010000003">
    <property type="protein sequence ID" value="MFD2570477.1"/>
    <property type="molecule type" value="Genomic_DNA"/>
</dbReference>
<protein>
    <submittedName>
        <fullName evidence="4">TetR/AcrR family transcriptional regulator</fullName>
    </submittedName>
</protein>
<dbReference type="InterPro" id="IPR001647">
    <property type="entry name" value="HTH_TetR"/>
</dbReference>
<evidence type="ECO:0000313" key="5">
    <source>
        <dbReference type="Proteomes" id="UP001597469"/>
    </source>
</evidence>
<comment type="caution">
    <text evidence="4">The sequence shown here is derived from an EMBL/GenBank/DDBJ whole genome shotgun (WGS) entry which is preliminary data.</text>
</comment>
<dbReference type="Pfam" id="PF00440">
    <property type="entry name" value="TetR_N"/>
    <property type="match status" value="1"/>
</dbReference>
<proteinExistence type="predicted"/>
<evidence type="ECO:0000313" key="4">
    <source>
        <dbReference type="EMBL" id="MFD2570477.1"/>
    </source>
</evidence>
<name>A0ABW5M0E8_9BACT</name>
<feature type="domain" description="HTH tetR-type" evidence="3">
    <location>
        <begin position="1"/>
        <end position="54"/>
    </location>
</feature>
<dbReference type="PANTHER" id="PTHR30055:SF222">
    <property type="entry name" value="REGULATORY PROTEIN"/>
    <property type="match status" value="1"/>
</dbReference>